<feature type="transmembrane region" description="Helical" evidence="7">
    <location>
        <begin position="179"/>
        <end position="196"/>
    </location>
</feature>
<keyword evidence="6 7" id="KW-0472">Membrane</keyword>
<evidence type="ECO:0000313" key="10">
    <source>
        <dbReference type="Proteomes" id="UP000001401"/>
    </source>
</evidence>
<dbReference type="PANTHER" id="PTHR30589:SF0">
    <property type="entry name" value="PHOSPHATIDYLGLYCEROL--PROLIPOPROTEIN DIACYLGLYCERYL TRANSFERASE"/>
    <property type="match status" value="1"/>
</dbReference>
<evidence type="ECO:0000256" key="1">
    <source>
        <dbReference type="ARBA" id="ARBA00007150"/>
    </source>
</evidence>
<keyword evidence="5 7" id="KW-1133">Transmembrane helix</keyword>
<sequence length="292" mass="32904">MLATIQPLNPVAFELGPLTVYWYGLLIGVGAALAYLLANHEAKKRGFPKDMFADLLIFAVPAAIVGARLYYVIFRWEHYAHDPIKAFAIWEGGLAIHGALIGAVVVAVIFAKKRGYSFWKIADIAAPSILLGQAIGRWGNFMNQEVYGGEVSRAFLENLMLPEFIINQMYINGAYYHPTFLYESLWNLLGVAFLLYLRRVNLRRGEMFITYAIWYSVGRGVIEMIRTDNLLFFGIRTAVVVSIITIIGGIILAIYRRQKGLADKRYLDDDDQLPPKSSNSSGKKTNKKKKKK</sequence>
<dbReference type="EMBL" id="CP002394">
    <property type="protein sequence ID" value="ADU31814.1"/>
    <property type="molecule type" value="Genomic_DNA"/>
</dbReference>
<feature type="transmembrane region" description="Helical" evidence="7">
    <location>
        <begin position="231"/>
        <end position="255"/>
    </location>
</feature>
<protein>
    <recommendedName>
        <fullName evidence="7">Phosphatidylglycerol--prolipoprotein diacylglyceryl transferase</fullName>
        <ecNumber evidence="7">2.5.1.145</ecNumber>
    </recommendedName>
</protein>
<dbReference type="NCBIfam" id="TIGR00544">
    <property type="entry name" value="lgt"/>
    <property type="match status" value="1"/>
</dbReference>
<organism evidence="9 10">
    <name type="scientific">Evansella cellulosilytica (strain ATCC 21833 / DSM 2522 / FERM P-1141 / JCM 9156 / N-4)</name>
    <name type="common">Bacillus cellulosilyticus</name>
    <dbReference type="NCBI Taxonomy" id="649639"/>
    <lineage>
        <taxon>Bacteria</taxon>
        <taxon>Bacillati</taxon>
        <taxon>Bacillota</taxon>
        <taxon>Bacilli</taxon>
        <taxon>Bacillales</taxon>
        <taxon>Bacillaceae</taxon>
        <taxon>Evansella</taxon>
    </lineage>
</organism>
<evidence type="ECO:0000256" key="4">
    <source>
        <dbReference type="ARBA" id="ARBA00022692"/>
    </source>
</evidence>
<dbReference type="GO" id="GO:0042158">
    <property type="term" value="P:lipoprotein biosynthetic process"/>
    <property type="evidence" value="ECO:0007669"/>
    <property type="project" value="UniProtKB-UniRule"/>
</dbReference>
<dbReference type="PROSITE" id="PS01311">
    <property type="entry name" value="LGT"/>
    <property type="match status" value="1"/>
</dbReference>
<dbReference type="GO" id="GO:0008961">
    <property type="term" value="F:phosphatidylglycerol-prolipoprotein diacylglyceryl transferase activity"/>
    <property type="evidence" value="ECO:0007669"/>
    <property type="project" value="UniProtKB-UniRule"/>
</dbReference>
<dbReference type="AlphaFoldDB" id="E6TRI4"/>
<evidence type="ECO:0000313" key="9">
    <source>
        <dbReference type="EMBL" id="ADU31814.1"/>
    </source>
</evidence>
<dbReference type="InterPro" id="IPR001640">
    <property type="entry name" value="Lgt"/>
</dbReference>
<dbReference type="Proteomes" id="UP000001401">
    <property type="component" value="Chromosome"/>
</dbReference>
<comment type="subcellular location">
    <subcellularLocation>
        <location evidence="7">Cell membrane</location>
        <topology evidence="7">Multi-pass membrane protein</topology>
    </subcellularLocation>
</comment>
<name>E6TRI4_EVAC2</name>
<feature type="transmembrane region" description="Helical" evidence="7">
    <location>
        <begin position="51"/>
        <end position="74"/>
    </location>
</feature>
<dbReference type="KEGG" id="bco:Bcell_3573"/>
<accession>E6TRI4</accession>
<proteinExistence type="inferred from homology"/>
<evidence type="ECO:0000256" key="6">
    <source>
        <dbReference type="ARBA" id="ARBA00023136"/>
    </source>
</evidence>
<keyword evidence="10" id="KW-1185">Reference proteome</keyword>
<feature type="region of interest" description="Disordered" evidence="8">
    <location>
        <begin position="267"/>
        <end position="292"/>
    </location>
</feature>
<feature type="transmembrane region" description="Helical" evidence="7">
    <location>
        <begin position="94"/>
        <end position="111"/>
    </location>
</feature>
<gene>
    <name evidence="7" type="primary">lgt</name>
    <name evidence="9" type="ordered locus">Bcell_3573</name>
</gene>
<dbReference type="STRING" id="649639.Bcell_3573"/>
<reference evidence="9 10" key="1">
    <citation type="submission" date="2010-12" db="EMBL/GenBank/DDBJ databases">
        <title>Complete sequence of Bacillus cellulosilyticus DSM 2522.</title>
        <authorList>
            <consortium name="US DOE Joint Genome Institute"/>
            <person name="Lucas S."/>
            <person name="Copeland A."/>
            <person name="Lapidus A."/>
            <person name="Cheng J.-F."/>
            <person name="Bruce D."/>
            <person name="Goodwin L."/>
            <person name="Pitluck S."/>
            <person name="Chertkov O."/>
            <person name="Detter J.C."/>
            <person name="Han C."/>
            <person name="Tapia R."/>
            <person name="Land M."/>
            <person name="Hauser L."/>
            <person name="Jeffries C."/>
            <person name="Kyrpides N."/>
            <person name="Ivanova N."/>
            <person name="Mikhailova N."/>
            <person name="Brumm P."/>
            <person name="Mead D."/>
            <person name="Woyke T."/>
        </authorList>
    </citation>
    <scope>NUCLEOTIDE SEQUENCE [LARGE SCALE GENOMIC DNA]</scope>
    <source>
        <strain evidence="10">ATCC 21833 / DSM 2522 / FERM P-1141 / JCM 9156 / N-4</strain>
    </source>
</reference>
<evidence type="ECO:0000256" key="7">
    <source>
        <dbReference type="HAMAP-Rule" id="MF_01147"/>
    </source>
</evidence>
<comment type="pathway">
    <text evidence="7">Protein modification; lipoprotein biosynthesis (diacylglyceryl transfer).</text>
</comment>
<dbReference type="HAMAP" id="MF_01147">
    <property type="entry name" value="Lgt"/>
    <property type="match status" value="1"/>
</dbReference>
<dbReference type="UniPathway" id="UPA00664"/>
<dbReference type="HOGENOM" id="CLU_013386_1_2_9"/>
<dbReference type="Pfam" id="PF01790">
    <property type="entry name" value="LGT"/>
    <property type="match status" value="1"/>
</dbReference>
<keyword evidence="3 7" id="KW-0808">Transferase</keyword>
<comment type="catalytic activity">
    <reaction evidence="7">
        <text>L-cysteinyl-[prolipoprotein] + a 1,2-diacyl-sn-glycero-3-phospho-(1'-sn-glycerol) = an S-1,2-diacyl-sn-glyceryl-L-cysteinyl-[prolipoprotein] + sn-glycerol 1-phosphate + H(+)</text>
        <dbReference type="Rhea" id="RHEA:56712"/>
        <dbReference type="Rhea" id="RHEA-COMP:14679"/>
        <dbReference type="Rhea" id="RHEA-COMP:14680"/>
        <dbReference type="ChEBI" id="CHEBI:15378"/>
        <dbReference type="ChEBI" id="CHEBI:29950"/>
        <dbReference type="ChEBI" id="CHEBI:57685"/>
        <dbReference type="ChEBI" id="CHEBI:64716"/>
        <dbReference type="ChEBI" id="CHEBI:140658"/>
        <dbReference type="EC" id="2.5.1.145"/>
    </reaction>
</comment>
<comment type="similarity">
    <text evidence="1 7">Belongs to the Lgt family.</text>
</comment>
<feature type="binding site" evidence="7">
    <location>
        <position position="137"/>
    </location>
    <ligand>
        <name>a 1,2-diacyl-sn-glycero-3-phospho-(1'-sn-glycerol)</name>
        <dbReference type="ChEBI" id="CHEBI:64716"/>
    </ligand>
</feature>
<keyword evidence="2 7" id="KW-1003">Cell membrane</keyword>
<dbReference type="GO" id="GO:0005886">
    <property type="term" value="C:plasma membrane"/>
    <property type="evidence" value="ECO:0007669"/>
    <property type="project" value="UniProtKB-SubCell"/>
</dbReference>
<feature type="transmembrane region" description="Helical" evidence="7">
    <location>
        <begin position="20"/>
        <end position="39"/>
    </location>
</feature>
<evidence type="ECO:0000256" key="8">
    <source>
        <dbReference type="SAM" id="MobiDB-lite"/>
    </source>
</evidence>
<evidence type="ECO:0000256" key="3">
    <source>
        <dbReference type="ARBA" id="ARBA00022679"/>
    </source>
</evidence>
<evidence type="ECO:0000256" key="5">
    <source>
        <dbReference type="ARBA" id="ARBA00022989"/>
    </source>
</evidence>
<keyword evidence="4 7" id="KW-0812">Transmembrane</keyword>
<dbReference type="EC" id="2.5.1.145" evidence="7"/>
<dbReference type="eggNOG" id="COG0682">
    <property type="taxonomic scope" value="Bacteria"/>
</dbReference>
<comment type="function">
    <text evidence="7">Catalyzes the transfer of the diacylglyceryl group from phosphatidylglycerol to the sulfhydryl group of the N-terminal cysteine of a prolipoprotein, the first step in the formation of mature lipoproteins.</text>
</comment>
<evidence type="ECO:0000256" key="2">
    <source>
        <dbReference type="ARBA" id="ARBA00022475"/>
    </source>
</evidence>
<dbReference type="RefSeq" id="WP_013490145.1">
    <property type="nucleotide sequence ID" value="NC_014829.1"/>
</dbReference>
<keyword evidence="9" id="KW-0449">Lipoprotein</keyword>
<dbReference type="PANTHER" id="PTHR30589">
    <property type="entry name" value="PROLIPOPROTEIN DIACYLGLYCERYL TRANSFERASE"/>
    <property type="match status" value="1"/>
</dbReference>
<dbReference type="OrthoDB" id="871140at2"/>